<dbReference type="RefSeq" id="WP_147078603.1">
    <property type="nucleotide sequence ID" value="NZ_BJZT01000021.1"/>
</dbReference>
<feature type="domain" description="SsuA/THI5-like" evidence="2">
    <location>
        <begin position="108"/>
        <end position="255"/>
    </location>
</feature>
<dbReference type="EMBL" id="BJZT01000021">
    <property type="protein sequence ID" value="GEO99719.1"/>
    <property type="molecule type" value="Genomic_DNA"/>
</dbReference>
<dbReference type="PANTHER" id="PTHR30024:SF48">
    <property type="entry name" value="ABC TRANSPORTER SUBSTRATE-BINDING PROTEIN"/>
    <property type="match status" value="1"/>
</dbReference>
<accession>A0A512IPU0</accession>
<gene>
    <name evidence="3" type="ORF">MHA02_21070</name>
</gene>
<feature type="chain" id="PRO_5021956612" evidence="1">
    <location>
        <begin position="25"/>
        <end position="328"/>
    </location>
</feature>
<dbReference type="OrthoDB" id="5621714at2"/>
<protein>
    <submittedName>
        <fullName evidence="3">ABC transporter substrate-binding protein</fullName>
    </submittedName>
</protein>
<dbReference type="SUPFAM" id="SSF53850">
    <property type="entry name" value="Periplasmic binding protein-like II"/>
    <property type="match status" value="1"/>
</dbReference>
<dbReference type="Pfam" id="PF09084">
    <property type="entry name" value="NMT1"/>
    <property type="match status" value="1"/>
</dbReference>
<sequence>MLSRRGLLATAALWPLPAILPARAASETIKLGVLPFGTAAWEAAVIKARGLDTANGFTLETVKLAGNDAARIAFQGRQLDTIIGDLIWAARLRSEGRGVKFLPYSTTEGAVMVPADSPIRGLKDLSGKRLGVAGGALDKSWVLLKAQGRETGDIDLENTAKLAFGAPPLLAQKLETGELDAALLYWQYCARLEAKGFKRLISADDVMRAFGAKGAVSLIGYLFEGETVAQRPDAVQGFARASRAAKDILASDPEAWNAVRPLMAAEDDATFEALKRQFLAGIPRRTIEVERVDGEHIFATLVRTGGEQLVGTAKALPPNLYLDAAGNG</sequence>
<comment type="caution">
    <text evidence="3">The sequence shown here is derived from an EMBL/GenBank/DDBJ whole genome shotgun (WGS) entry which is preliminary data.</text>
</comment>
<evidence type="ECO:0000259" key="2">
    <source>
        <dbReference type="Pfam" id="PF09084"/>
    </source>
</evidence>
<name>A0A512IPU0_9HYPH</name>
<evidence type="ECO:0000256" key="1">
    <source>
        <dbReference type="SAM" id="SignalP"/>
    </source>
</evidence>
<organism evidence="3 4">
    <name type="scientific">Methylobacterium haplocladii</name>
    <dbReference type="NCBI Taxonomy" id="1176176"/>
    <lineage>
        <taxon>Bacteria</taxon>
        <taxon>Pseudomonadati</taxon>
        <taxon>Pseudomonadota</taxon>
        <taxon>Alphaproteobacteria</taxon>
        <taxon>Hyphomicrobiales</taxon>
        <taxon>Methylobacteriaceae</taxon>
        <taxon>Methylobacterium</taxon>
    </lineage>
</organism>
<keyword evidence="4" id="KW-1185">Reference proteome</keyword>
<evidence type="ECO:0000313" key="4">
    <source>
        <dbReference type="Proteomes" id="UP000321258"/>
    </source>
</evidence>
<proteinExistence type="predicted"/>
<dbReference type="Gene3D" id="3.40.190.10">
    <property type="entry name" value="Periplasmic binding protein-like II"/>
    <property type="match status" value="2"/>
</dbReference>
<dbReference type="AlphaFoldDB" id="A0A512IPU0"/>
<feature type="signal peptide" evidence="1">
    <location>
        <begin position="1"/>
        <end position="24"/>
    </location>
</feature>
<dbReference type="PANTHER" id="PTHR30024">
    <property type="entry name" value="ALIPHATIC SULFONATES-BINDING PROTEIN-RELATED"/>
    <property type="match status" value="1"/>
</dbReference>
<reference evidence="3 4" key="1">
    <citation type="submission" date="2019-07" db="EMBL/GenBank/DDBJ databases">
        <title>Whole genome shotgun sequence of Methylobacterium haplocladii NBRC 107714.</title>
        <authorList>
            <person name="Hosoyama A."/>
            <person name="Uohara A."/>
            <person name="Ohji S."/>
            <person name="Ichikawa N."/>
        </authorList>
    </citation>
    <scope>NUCLEOTIDE SEQUENCE [LARGE SCALE GENOMIC DNA]</scope>
    <source>
        <strain evidence="3 4">NBRC 107714</strain>
    </source>
</reference>
<evidence type="ECO:0000313" key="3">
    <source>
        <dbReference type="EMBL" id="GEO99719.1"/>
    </source>
</evidence>
<keyword evidence="1" id="KW-0732">Signal</keyword>
<dbReference type="InterPro" id="IPR015168">
    <property type="entry name" value="SsuA/THI5"/>
</dbReference>
<dbReference type="Proteomes" id="UP000321258">
    <property type="component" value="Unassembled WGS sequence"/>
</dbReference>